<gene>
    <name evidence="1" type="primary">RvY_17576-1</name>
    <name evidence="1" type="synonym">RvY_17576.1</name>
    <name evidence="1" type="ORF">RvY_17576</name>
</gene>
<dbReference type="AlphaFoldDB" id="A0A1D1W8D8"/>
<protein>
    <submittedName>
        <fullName evidence="1">Uncharacterized protein</fullName>
    </submittedName>
</protein>
<dbReference type="EMBL" id="BDGG01000016">
    <property type="protein sequence ID" value="GAV07774.1"/>
    <property type="molecule type" value="Genomic_DNA"/>
</dbReference>
<organism evidence="1 2">
    <name type="scientific">Ramazzottius varieornatus</name>
    <name type="common">Water bear</name>
    <name type="synonym">Tardigrade</name>
    <dbReference type="NCBI Taxonomy" id="947166"/>
    <lineage>
        <taxon>Eukaryota</taxon>
        <taxon>Metazoa</taxon>
        <taxon>Ecdysozoa</taxon>
        <taxon>Tardigrada</taxon>
        <taxon>Eutardigrada</taxon>
        <taxon>Parachela</taxon>
        <taxon>Hypsibioidea</taxon>
        <taxon>Ramazzottiidae</taxon>
        <taxon>Ramazzottius</taxon>
    </lineage>
</organism>
<evidence type="ECO:0000313" key="2">
    <source>
        <dbReference type="Proteomes" id="UP000186922"/>
    </source>
</evidence>
<evidence type="ECO:0000313" key="1">
    <source>
        <dbReference type="EMBL" id="GAV07774.1"/>
    </source>
</evidence>
<name>A0A1D1W8D8_RAMVA</name>
<proteinExistence type="predicted"/>
<reference evidence="1 2" key="1">
    <citation type="journal article" date="2016" name="Nat. Commun.">
        <title>Extremotolerant tardigrade genome and improved radiotolerance of human cultured cells by tardigrade-unique protein.</title>
        <authorList>
            <person name="Hashimoto T."/>
            <person name="Horikawa D.D."/>
            <person name="Saito Y."/>
            <person name="Kuwahara H."/>
            <person name="Kozuka-Hata H."/>
            <person name="Shin-I T."/>
            <person name="Minakuchi Y."/>
            <person name="Ohishi K."/>
            <person name="Motoyama A."/>
            <person name="Aizu T."/>
            <person name="Enomoto A."/>
            <person name="Kondo K."/>
            <person name="Tanaka S."/>
            <person name="Hara Y."/>
            <person name="Koshikawa S."/>
            <person name="Sagara H."/>
            <person name="Miura T."/>
            <person name="Yokobori S."/>
            <person name="Miyagawa K."/>
            <person name="Suzuki Y."/>
            <person name="Kubo T."/>
            <person name="Oyama M."/>
            <person name="Kohara Y."/>
            <person name="Fujiyama A."/>
            <person name="Arakawa K."/>
            <person name="Katayama T."/>
            <person name="Toyoda A."/>
            <person name="Kunieda T."/>
        </authorList>
    </citation>
    <scope>NUCLEOTIDE SEQUENCE [LARGE SCALE GENOMIC DNA]</scope>
    <source>
        <strain evidence="1 2">YOKOZUNA-1</strain>
    </source>
</reference>
<comment type="caution">
    <text evidence="1">The sequence shown here is derived from an EMBL/GenBank/DDBJ whole genome shotgun (WGS) entry which is preliminary data.</text>
</comment>
<keyword evidence="2" id="KW-1185">Reference proteome</keyword>
<dbReference type="Proteomes" id="UP000186922">
    <property type="component" value="Unassembled WGS sequence"/>
</dbReference>
<accession>A0A1D1W8D8</accession>
<sequence>MDVLQPNRKTTGSFLVITSSAQAEYLLVNVRFSAKFSLRATKDDTSKFKTQACWTEQSVWSGRQKYFVLFSQAWQANRRPDHYPFMTVLPEGMFPNPAPSTFFIWSAILKSGMPKPPPGIPGIPLALLLAFFGVS</sequence>